<dbReference type="InterPro" id="IPR010929">
    <property type="entry name" value="PDR_CDR_ABC"/>
</dbReference>
<dbReference type="InterPro" id="IPR019826">
    <property type="entry name" value="Carboxylesterase_B_AS"/>
</dbReference>
<feature type="transmembrane region" description="Helical" evidence="12">
    <location>
        <begin position="1175"/>
        <end position="1206"/>
    </location>
</feature>
<feature type="region of interest" description="Disordered" evidence="11">
    <location>
        <begin position="30"/>
        <end position="51"/>
    </location>
</feature>
<keyword evidence="7" id="KW-0378">Hydrolase</keyword>
<comment type="caution">
    <text evidence="14">The sequence shown here is derived from an EMBL/GenBank/DDBJ whole genome shotgun (WGS) entry which is preliminary data.</text>
</comment>
<gene>
    <name evidence="14" type="ORF">SUNI508_00256</name>
</gene>
<organism evidence="14 15">
    <name type="scientific">Seiridium unicorne</name>
    <dbReference type="NCBI Taxonomy" id="138068"/>
    <lineage>
        <taxon>Eukaryota</taxon>
        <taxon>Fungi</taxon>
        <taxon>Dikarya</taxon>
        <taxon>Ascomycota</taxon>
        <taxon>Pezizomycotina</taxon>
        <taxon>Sordariomycetes</taxon>
        <taxon>Xylariomycetidae</taxon>
        <taxon>Amphisphaeriales</taxon>
        <taxon>Sporocadaceae</taxon>
        <taxon>Seiridium</taxon>
    </lineage>
</organism>
<dbReference type="Gene3D" id="3.40.50.300">
    <property type="entry name" value="P-loop containing nucleotide triphosphate hydrolases"/>
    <property type="match status" value="2"/>
</dbReference>
<dbReference type="Pfam" id="PF00005">
    <property type="entry name" value="ABC_tran"/>
    <property type="match status" value="2"/>
</dbReference>
<dbReference type="InterPro" id="IPR003593">
    <property type="entry name" value="AAA+_ATPase"/>
</dbReference>
<dbReference type="Pfam" id="PF01061">
    <property type="entry name" value="ABC2_membrane"/>
    <property type="match status" value="2"/>
</dbReference>
<feature type="domain" description="ABC transporter" evidence="13">
    <location>
        <begin position="79"/>
        <end position="332"/>
    </location>
</feature>
<evidence type="ECO:0000256" key="5">
    <source>
        <dbReference type="ARBA" id="ARBA00022692"/>
    </source>
</evidence>
<evidence type="ECO:0000313" key="15">
    <source>
        <dbReference type="Proteomes" id="UP001408356"/>
    </source>
</evidence>
<evidence type="ECO:0000313" key="14">
    <source>
        <dbReference type="EMBL" id="KAK9426729.1"/>
    </source>
</evidence>
<dbReference type="InterPro" id="IPR013525">
    <property type="entry name" value="ABC2_TM"/>
</dbReference>
<dbReference type="EMBL" id="JARVKF010000001">
    <property type="protein sequence ID" value="KAK9426729.1"/>
    <property type="molecule type" value="Genomic_DNA"/>
</dbReference>
<comment type="similarity">
    <text evidence="2">Belongs to the type-B carboxylesterase/lipase family.</text>
</comment>
<dbReference type="InterPro" id="IPR002018">
    <property type="entry name" value="CarbesteraseB"/>
</dbReference>
<feature type="compositionally biased region" description="Low complexity" evidence="11">
    <location>
        <begin position="748"/>
        <end position="760"/>
    </location>
</feature>
<feature type="transmembrane region" description="Helical" evidence="12">
    <location>
        <begin position="1109"/>
        <end position="1127"/>
    </location>
</feature>
<dbReference type="SUPFAM" id="SSF53474">
    <property type="entry name" value="alpha/beta-Hydrolases"/>
    <property type="match status" value="1"/>
</dbReference>
<dbReference type="PANTHER" id="PTHR19241">
    <property type="entry name" value="ATP-BINDING CASSETTE TRANSPORTER"/>
    <property type="match status" value="1"/>
</dbReference>
<dbReference type="InterPro" id="IPR034003">
    <property type="entry name" value="ABCG_PDR_2"/>
</dbReference>
<keyword evidence="10 12" id="KW-0472">Membrane</keyword>
<evidence type="ECO:0000259" key="13">
    <source>
        <dbReference type="PROSITE" id="PS50893"/>
    </source>
</evidence>
<feature type="transmembrane region" description="Helical" evidence="12">
    <location>
        <begin position="698"/>
        <end position="718"/>
    </location>
</feature>
<dbReference type="CDD" id="cd03232">
    <property type="entry name" value="ABCG_PDR_domain2"/>
    <property type="match status" value="1"/>
</dbReference>
<evidence type="ECO:0000256" key="6">
    <source>
        <dbReference type="ARBA" id="ARBA00022741"/>
    </source>
</evidence>
<dbReference type="SMART" id="SM00382">
    <property type="entry name" value="AAA"/>
    <property type="match status" value="2"/>
</dbReference>
<evidence type="ECO:0000256" key="9">
    <source>
        <dbReference type="ARBA" id="ARBA00022989"/>
    </source>
</evidence>
<reference evidence="14 15" key="1">
    <citation type="journal article" date="2024" name="J. Plant Pathol.">
        <title>Sequence and assembly of the genome of Seiridium unicorne, isolate CBS 538.82, causal agent of cypress canker disease.</title>
        <authorList>
            <person name="Scali E."/>
            <person name="Rocca G.D."/>
            <person name="Danti R."/>
            <person name="Garbelotto M."/>
            <person name="Barberini S."/>
            <person name="Baroncelli R."/>
            <person name="Emiliani G."/>
        </authorList>
    </citation>
    <scope>NUCLEOTIDE SEQUENCE [LARGE SCALE GENOMIC DNA]</scope>
    <source>
        <strain evidence="14 15">BM-138-508</strain>
    </source>
</reference>
<dbReference type="Pfam" id="PF06422">
    <property type="entry name" value="PDR_CDR"/>
    <property type="match status" value="1"/>
</dbReference>
<dbReference type="InterPro" id="IPR034001">
    <property type="entry name" value="ABCG_PDR_1"/>
</dbReference>
<dbReference type="SUPFAM" id="SSF52540">
    <property type="entry name" value="P-loop containing nucleoside triphosphate hydrolases"/>
    <property type="match status" value="2"/>
</dbReference>
<feature type="transmembrane region" description="Helical" evidence="12">
    <location>
        <begin position="1244"/>
        <end position="1267"/>
    </location>
</feature>
<keyword evidence="5 12" id="KW-0812">Transmembrane</keyword>
<evidence type="ECO:0000256" key="7">
    <source>
        <dbReference type="ARBA" id="ARBA00022801"/>
    </source>
</evidence>
<dbReference type="Proteomes" id="UP001408356">
    <property type="component" value="Unassembled WGS sequence"/>
</dbReference>
<dbReference type="InterPro" id="IPR029058">
    <property type="entry name" value="AB_hydrolase_fold"/>
</dbReference>
<feature type="transmembrane region" description="Helical" evidence="12">
    <location>
        <begin position="521"/>
        <end position="545"/>
    </location>
</feature>
<evidence type="ECO:0000256" key="11">
    <source>
        <dbReference type="SAM" id="MobiDB-lite"/>
    </source>
</evidence>
<dbReference type="PROSITE" id="PS50893">
    <property type="entry name" value="ABC_TRANSPORTER_2"/>
    <property type="match status" value="2"/>
</dbReference>
<feature type="transmembrane region" description="Helical" evidence="12">
    <location>
        <begin position="1372"/>
        <end position="1390"/>
    </location>
</feature>
<evidence type="ECO:0000256" key="8">
    <source>
        <dbReference type="ARBA" id="ARBA00022840"/>
    </source>
</evidence>
<dbReference type="Pfam" id="PF00135">
    <property type="entry name" value="COesterase"/>
    <property type="match status" value="1"/>
</dbReference>
<evidence type="ECO:0000256" key="4">
    <source>
        <dbReference type="ARBA" id="ARBA00022448"/>
    </source>
</evidence>
<feature type="transmembrane region" description="Helical" evidence="12">
    <location>
        <begin position="557"/>
        <end position="577"/>
    </location>
</feature>
<feature type="transmembrane region" description="Helical" evidence="12">
    <location>
        <begin position="584"/>
        <end position="606"/>
    </location>
</feature>
<sequence length="1991" mass="219448">MISDFDSQSLLNLGVDFALNELEAMAAPSSSKAETAMAIDDDNGQRRDTNSRKGLTVTFKDVSVEVHGLGEDYGSTCLSVVRDLIPSFGSDARSTRRILRDATGQIRPGETLLVLGRPGSGCTTLLKIIANMRGEFHQVTGQVHYGSLNSKQAEQFRHQIAMNTEDDLHFPTLKVSETMSFAASTKIPRSKPEGSTSDLSFVDAQTEKVLGSLGIAHTAETVVGDEFIRGVSGGERKRVSLAEVMATEATVQCWDNSTRGLDASNALDFARVLRRVADEERKSVVATLYQAGNGIYSQFDKVLVLSEGHEIYYGPTSAAKQYFEDMGFRCAVGANIADFLTSVAVHTERQILPGFENQVPNTPEEFETAYKRSGMHADMIHQMEAERPESLAAEVEALRTTWESEKNRTLVGLSREKSPYHVSFAKQVLACTTRQFQVLWGDRWSNCLKVGSALLVAICSGSLFYNLSHTTASVFSRAGAIFWPILHFGLLAMSETTASFMGRPIISRHKRLAFSRPAAQALACTIADIPFIVVMFSVYEVVYYFMVRFEQDAGKFFTQWFIFICCTLCLTSFYRMVGAWCKHFGFASQIAGWCTMVMMVYAGYLIPVPAMHVWFRWISYINPVTYAFNAVMGSEISGLIMQCVEPQYVPYGGSYDDSGYRSCTLAGSTTGSSTVYGSDYLNAQYGDPTQHVWRNTGIVIAFWVFFAAMCAIGFELNLHADAGSKVLFDKRSRARELANAQDTEKGISPDTSSASSGDVSDGVITSGKTVFTFRDINYHVHVAGKDKQLLQDISGFVTPGKLVALMGSSGAGKTTLMDVLAQRKDYGQLSGSIMVNGKPQGISFQRTTGYCEQNDVHEPTATVKEALLFSARLRQKHDIPDEEKVAYVEKVMDLLELTPLQHAIIGTPGSGLSIEQRKRLTIATELVAKPSLLFLDEPTSGLDGQSAFEICRYMRKLAAAGQTIIATIHQPSAALFEAFDHLLLLTKGGKTTYFGPTGKDSSIVLDYFAERDAPCPDGANPAEHIVDVVQGRLDPGVDWAQQWTESPQREEVMAELGRLQNVQDDGEKSKGSEDELKSFAAPLPYQLALVTQRQLIALWRNPDYIWNKIGLHVTNALFGGFTFWMIGDGTFDLQLRLMSVFNFVFVAPGCINQLQPLFIRNRDIFDTREKKSKTYSWLAFISAQLIAEIPVLILCGTIYFVCWYFTCGFPVTASKSGQVYLEMLFYEFLYTSIGQAIAAYSPTAYFAALLNPILIGCGLILFSGVVVPYDQIQAFWRFWLYYLDPFTYLIGALLTPVAWDAKVVCEASELTYIPLPSNSTCGEYMSDFLSQSAGYVVDSASTTSCAYCPYTTGADYLRTMNINASYYGWRDVGITALFCISSYALVFLMMKLRTLFSFMLVTGHKRSTGSASVINVPEIELDYVNLLGRSNTADHSSEYLGIPFAQAGRFEHSHLYREKISGIYDAAHYGPSCPQQSLGAVLAQNGTGDLGLGIEVGTLIDTLYSVPAPRGEDCLFLNVQVPENTSADAKLPVVFWIHGGGFALGSPVAGVGETDIIKTVAPNYNPGGLVKTSVEIDQPLIVVSANYRLNAFGFSASREMADAGLLNLGLEDQRVALQWTQKYISSFGGDPEKVTVLGNSAGSWSIAAHLLWEDEKSENNTDLFRAAIMASGGPQMLAGPERQQAVFDRMVNRTGCMDAGDKIECLKTADYNDIMASVNSEGSLVGIQSLASVWNIRPDGKHLKESPHRLAAKGAFKHRVPLIIGDMRDEGTFFSLGNQLEAGFTDEGFKDYFQSVWWPDASDRDLQNLMRLYPVDPAVGSPYGTGALNAITPQYKRVASVVGDYSFEAQRRNFLDHYSSESMPEDPPVYNYIVDAELPLLQSVLPELPLDAAGVPILGSLHAFDMYFYMFAGFPRALSANTRNIQSTTITFAHNLDPNSYGQDGINYWPPWTKEGLETYRFQESGTSIVKDDYRTEQIAFLISRADSFLI</sequence>
<name>A0ABR2VIQ4_9PEZI</name>
<keyword evidence="8" id="KW-0067">ATP-binding</keyword>
<comment type="similarity">
    <text evidence="3">Belongs to the ABC transporter superfamily. ABCG family. PDR (TC 3.A.1.205) subfamily.</text>
</comment>
<proteinExistence type="inferred from homology"/>
<dbReference type="Gene3D" id="3.40.50.1820">
    <property type="entry name" value="alpha/beta hydrolase"/>
    <property type="match status" value="1"/>
</dbReference>
<feature type="region of interest" description="Disordered" evidence="11">
    <location>
        <begin position="738"/>
        <end position="760"/>
    </location>
</feature>
<dbReference type="PROSITE" id="PS00211">
    <property type="entry name" value="ABC_TRANSPORTER_1"/>
    <property type="match status" value="1"/>
</dbReference>
<dbReference type="InterPro" id="IPR003439">
    <property type="entry name" value="ABC_transporter-like_ATP-bd"/>
</dbReference>
<protein>
    <submittedName>
        <fullName evidence="14">ABC multidrug transporter</fullName>
    </submittedName>
</protein>
<keyword evidence="4" id="KW-0813">Transport</keyword>
<keyword evidence="9 12" id="KW-1133">Transmembrane helix</keyword>
<evidence type="ECO:0000256" key="12">
    <source>
        <dbReference type="SAM" id="Phobius"/>
    </source>
</evidence>
<evidence type="ECO:0000256" key="3">
    <source>
        <dbReference type="ARBA" id="ARBA00006012"/>
    </source>
</evidence>
<evidence type="ECO:0000256" key="10">
    <source>
        <dbReference type="ARBA" id="ARBA00023136"/>
    </source>
</evidence>
<dbReference type="Pfam" id="PF19055">
    <property type="entry name" value="ABC2_membrane_7"/>
    <property type="match status" value="1"/>
</dbReference>
<evidence type="ECO:0000256" key="2">
    <source>
        <dbReference type="ARBA" id="ARBA00005964"/>
    </source>
</evidence>
<evidence type="ECO:0000256" key="1">
    <source>
        <dbReference type="ARBA" id="ARBA00004141"/>
    </source>
</evidence>
<dbReference type="InterPro" id="IPR017871">
    <property type="entry name" value="ABC_transporter-like_CS"/>
</dbReference>
<dbReference type="InterPro" id="IPR027417">
    <property type="entry name" value="P-loop_NTPase"/>
</dbReference>
<accession>A0ABR2VIQ4</accession>
<feature type="domain" description="ABC transporter" evidence="13">
    <location>
        <begin position="771"/>
        <end position="1012"/>
    </location>
</feature>
<feature type="transmembrane region" description="Helical" evidence="12">
    <location>
        <begin position="480"/>
        <end position="500"/>
    </location>
</feature>
<dbReference type="CDD" id="cd03233">
    <property type="entry name" value="ABCG_PDR_domain1"/>
    <property type="match status" value="1"/>
</dbReference>
<feature type="transmembrane region" description="Helical" evidence="12">
    <location>
        <begin position="1279"/>
        <end position="1299"/>
    </location>
</feature>
<feature type="transmembrane region" description="Helical" evidence="12">
    <location>
        <begin position="1133"/>
        <end position="1154"/>
    </location>
</feature>
<feature type="compositionally biased region" description="Basic and acidic residues" evidence="11">
    <location>
        <begin position="738"/>
        <end position="747"/>
    </location>
</feature>
<keyword evidence="15" id="KW-1185">Reference proteome</keyword>
<keyword evidence="6" id="KW-0547">Nucleotide-binding</keyword>
<dbReference type="InterPro" id="IPR043926">
    <property type="entry name" value="ABCG_dom"/>
</dbReference>
<comment type="subcellular location">
    <subcellularLocation>
        <location evidence="1">Membrane</location>
        <topology evidence="1">Multi-pass membrane protein</topology>
    </subcellularLocation>
</comment>
<dbReference type="PROSITE" id="PS00122">
    <property type="entry name" value="CARBOXYLESTERASE_B_1"/>
    <property type="match status" value="1"/>
</dbReference>